<evidence type="ECO:0000313" key="2">
    <source>
        <dbReference type="Proteomes" id="UP001182277"/>
    </source>
</evidence>
<proteinExistence type="predicted"/>
<dbReference type="AlphaFoldDB" id="A0AAE4EBH3"/>
<organism evidence="1 2">
    <name type="scientific">Enterobacter hormaechei subsp. steigerwaltii</name>
    <dbReference type="NCBI Taxonomy" id="299766"/>
    <lineage>
        <taxon>Bacteria</taxon>
        <taxon>Pseudomonadati</taxon>
        <taxon>Pseudomonadota</taxon>
        <taxon>Gammaproteobacteria</taxon>
        <taxon>Enterobacterales</taxon>
        <taxon>Enterobacteriaceae</taxon>
        <taxon>Enterobacter</taxon>
        <taxon>Enterobacter cloacae complex</taxon>
    </lineage>
</organism>
<name>A0AAE4EBH3_9ENTR</name>
<protein>
    <submittedName>
        <fullName evidence="1">Uncharacterized protein</fullName>
    </submittedName>
</protein>
<dbReference type="Proteomes" id="UP001182277">
    <property type="component" value="Unassembled WGS sequence"/>
</dbReference>
<accession>A0AAE4EBH3</accession>
<evidence type="ECO:0000313" key="1">
    <source>
        <dbReference type="EMBL" id="MDS0022397.1"/>
    </source>
</evidence>
<gene>
    <name evidence="1" type="ORF">PTZ61_27490</name>
</gene>
<reference evidence="1" key="1">
    <citation type="submission" date="2023-02" db="EMBL/GenBank/DDBJ databases">
        <title>NDM-1 &amp; ACT-7 co producing ST 133 Enterobacter.</title>
        <authorList>
            <person name="Halder G."/>
            <person name="Chaudhuri B."/>
            <person name="Dutta S."/>
        </authorList>
    </citation>
    <scope>NUCLEOTIDE SEQUENCE</scope>
    <source>
        <strain evidence="1">PEER 323</strain>
    </source>
</reference>
<comment type="caution">
    <text evidence="1">The sequence shown here is derived from an EMBL/GenBank/DDBJ whole genome shotgun (WGS) entry which is preliminary data.</text>
</comment>
<dbReference type="RefSeq" id="WP_280047312.1">
    <property type="nucleotide sequence ID" value="NZ_JARDRS010000085.1"/>
</dbReference>
<dbReference type="EMBL" id="JARDRS010000085">
    <property type="protein sequence ID" value="MDS0022397.1"/>
    <property type="molecule type" value="Genomic_DNA"/>
</dbReference>
<sequence>MTIHNAVAKKTENHLQKKIRFKDSIITQREFIEVLIKDGYLPECYAVSAIAMPSARQTNRWTNEQSRENAIKRAKAGTKMEYVMKKDSSFYDVSKTCFDFAVTLMTETRATPKTKTFVMFNMPGQNIKGIASTQCRPCMAVYSERAARSEETINSCIRMDFPGARVVWFGLAATEEEAYRLAGI</sequence>